<organism evidence="1 2">
    <name type="scientific">Paenibacillus nasutitermitis</name>
    <dbReference type="NCBI Taxonomy" id="1652958"/>
    <lineage>
        <taxon>Bacteria</taxon>
        <taxon>Bacillati</taxon>
        <taxon>Bacillota</taxon>
        <taxon>Bacilli</taxon>
        <taxon>Bacillales</taxon>
        <taxon>Paenibacillaceae</taxon>
        <taxon>Paenibacillus</taxon>
    </lineage>
</organism>
<accession>A0A916YQV5</accession>
<dbReference type="Proteomes" id="UP000612456">
    <property type="component" value="Unassembled WGS sequence"/>
</dbReference>
<dbReference type="AlphaFoldDB" id="A0A916YQV5"/>
<dbReference type="EMBL" id="BMHP01000001">
    <property type="protein sequence ID" value="GGD57179.1"/>
    <property type="molecule type" value="Genomic_DNA"/>
</dbReference>
<sequence length="248" mass="27104">MLSALIFMLLLNRLQSDGTRTSVSHPASKYEYMTTRASNGFELHSLKSLPSNVTLELIDNNVTLSDYYGINGGFFFEGDLLSIAVVNGHPIAGNKKEYGSGNENVKYSRGTLTWDGASDKLSVQVVAKAAELKVTDPNRFWAQGGISMGIGRDDSWEQQAVLENAPFPEENRLRSAMVYDKRGMIYLIVSSTKGTLADYRDAILETVGDGQLVDGIFLDGDGSSQLQAAETVLPGDNRPVVQMIRLIN</sequence>
<name>A0A916YQV5_9BACL</name>
<evidence type="ECO:0000313" key="2">
    <source>
        <dbReference type="Proteomes" id="UP000612456"/>
    </source>
</evidence>
<comment type="caution">
    <text evidence="1">The sequence shown here is derived from an EMBL/GenBank/DDBJ whole genome shotgun (WGS) entry which is preliminary data.</text>
</comment>
<keyword evidence="2" id="KW-1185">Reference proteome</keyword>
<protein>
    <recommendedName>
        <fullName evidence="3">Phosphodiester glycosidase domain-containing protein</fullName>
    </recommendedName>
</protein>
<gene>
    <name evidence="1" type="ORF">GCM10010911_13690</name>
</gene>
<evidence type="ECO:0008006" key="3">
    <source>
        <dbReference type="Google" id="ProtNLM"/>
    </source>
</evidence>
<reference evidence="1" key="1">
    <citation type="journal article" date="2014" name="Int. J. Syst. Evol. Microbiol.">
        <title>Complete genome sequence of Corynebacterium casei LMG S-19264T (=DSM 44701T), isolated from a smear-ripened cheese.</title>
        <authorList>
            <consortium name="US DOE Joint Genome Institute (JGI-PGF)"/>
            <person name="Walter F."/>
            <person name="Albersmeier A."/>
            <person name="Kalinowski J."/>
            <person name="Ruckert C."/>
        </authorList>
    </citation>
    <scope>NUCLEOTIDE SEQUENCE</scope>
    <source>
        <strain evidence="1">CGMCC 1.15178</strain>
    </source>
</reference>
<proteinExistence type="predicted"/>
<evidence type="ECO:0000313" key="1">
    <source>
        <dbReference type="EMBL" id="GGD57179.1"/>
    </source>
</evidence>
<reference evidence="1" key="2">
    <citation type="submission" date="2020-09" db="EMBL/GenBank/DDBJ databases">
        <authorList>
            <person name="Sun Q."/>
            <person name="Zhou Y."/>
        </authorList>
    </citation>
    <scope>NUCLEOTIDE SEQUENCE</scope>
    <source>
        <strain evidence="1">CGMCC 1.15178</strain>
    </source>
</reference>